<dbReference type="SMART" id="SM00450">
    <property type="entry name" value="RHOD"/>
    <property type="match status" value="1"/>
</dbReference>
<dbReference type="GO" id="GO:0016740">
    <property type="term" value="F:transferase activity"/>
    <property type="evidence" value="ECO:0007669"/>
    <property type="project" value="UniProtKB-KW"/>
</dbReference>
<dbReference type="EMBL" id="CP017707">
    <property type="protein sequence ID" value="AOZ51037.1"/>
    <property type="molecule type" value="Genomic_DNA"/>
</dbReference>
<dbReference type="SUPFAM" id="SSF52821">
    <property type="entry name" value="Rhodanese/Cell cycle control phosphatase"/>
    <property type="match status" value="1"/>
</dbReference>
<reference evidence="1 2" key="1">
    <citation type="submission" date="2016-10" db="EMBL/GenBank/DDBJ databases">
        <title>Chromobacterium muskegensis sp. nov., an insecticidal bacterium isolated from Sphagnum bogs.</title>
        <authorList>
            <person name="Sparks M.E."/>
            <person name="Blackburn M.B."/>
            <person name="Gundersen-Rindal D.E."/>
            <person name="Mitchell A."/>
            <person name="Farrar R."/>
            <person name="Kuhar D."/>
        </authorList>
    </citation>
    <scope>NUCLEOTIDE SEQUENCE [LARGE SCALE GENOMIC DNA]</scope>
    <source>
        <strain evidence="1 2">21-1</strain>
    </source>
</reference>
<dbReference type="GeneID" id="68842366"/>
<accession>A0A1D9LII4</accession>
<dbReference type="Gene3D" id="3.40.250.10">
    <property type="entry name" value="Rhodanese-like domain"/>
    <property type="match status" value="1"/>
</dbReference>
<dbReference type="PANTHER" id="PTHR43031:SF17">
    <property type="entry name" value="SULFURTRANSFERASE YTWF-RELATED"/>
    <property type="match status" value="1"/>
</dbReference>
<keyword evidence="1" id="KW-0808">Transferase</keyword>
<dbReference type="InterPro" id="IPR001763">
    <property type="entry name" value="Rhodanese-like_dom"/>
</dbReference>
<dbReference type="AlphaFoldDB" id="A0A1D9LII4"/>
<organism evidence="1 2">
    <name type="scientific">Chromobacterium vaccinii</name>
    <dbReference type="NCBI Taxonomy" id="1108595"/>
    <lineage>
        <taxon>Bacteria</taxon>
        <taxon>Pseudomonadati</taxon>
        <taxon>Pseudomonadota</taxon>
        <taxon>Betaproteobacteria</taxon>
        <taxon>Neisseriales</taxon>
        <taxon>Chromobacteriaceae</taxon>
        <taxon>Chromobacterium</taxon>
    </lineage>
</organism>
<sequence length="108" mass="11778">MLREITAPALAAQLADPQAARPVLLDVREGWEYQLAHIEGSVHIPMNLIPIRMSELPDDAPIVAICHHGMRSAQVALFLLNAGFDNVINLQGGIDAWSTQVDPAVARY</sequence>
<gene>
    <name evidence="1" type="ORF">BKX93_14250</name>
</gene>
<dbReference type="STRING" id="1108595.BKX93_14250"/>
<protein>
    <submittedName>
        <fullName evidence="1">Sulfurtransferase</fullName>
    </submittedName>
</protein>
<dbReference type="Proteomes" id="UP000178776">
    <property type="component" value="Chromosome"/>
</dbReference>
<evidence type="ECO:0000313" key="1">
    <source>
        <dbReference type="EMBL" id="AOZ51037.1"/>
    </source>
</evidence>
<evidence type="ECO:0000313" key="2">
    <source>
        <dbReference type="Proteomes" id="UP000178776"/>
    </source>
</evidence>
<dbReference type="PROSITE" id="PS50206">
    <property type="entry name" value="RHODANESE_3"/>
    <property type="match status" value="1"/>
</dbReference>
<dbReference type="PANTHER" id="PTHR43031">
    <property type="entry name" value="FAD-DEPENDENT OXIDOREDUCTASE"/>
    <property type="match status" value="1"/>
</dbReference>
<name>A0A1D9LII4_9NEIS</name>
<dbReference type="Pfam" id="PF00581">
    <property type="entry name" value="Rhodanese"/>
    <property type="match status" value="1"/>
</dbReference>
<dbReference type="InterPro" id="IPR050229">
    <property type="entry name" value="GlpE_sulfurtransferase"/>
</dbReference>
<dbReference type="KEGG" id="cvc:BKX93_14250"/>
<proteinExistence type="predicted"/>
<dbReference type="InterPro" id="IPR036873">
    <property type="entry name" value="Rhodanese-like_dom_sf"/>
</dbReference>
<dbReference type="RefSeq" id="WP_046156014.1">
    <property type="nucleotide sequence ID" value="NZ_CP017707.1"/>
</dbReference>